<dbReference type="SUPFAM" id="SSF48452">
    <property type="entry name" value="TPR-like"/>
    <property type="match status" value="1"/>
</dbReference>
<keyword evidence="4" id="KW-1185">Reference proteome</keyword>
<dbReference type="Gene3D" id="1.25.40.10">
    <property type="entry name" value="Tetratricopeptide repeat domain"/>
    <property type="match status" value="1"/>
</dbReference>
<evidence type="ECO:0008006" key="5">
    <source>
        <dbReference type="Google" id="ProtNLM"/>
    </source>
</evidence>
<protein>
    <recommendedName>
        <fullName evidence="5">Tetratricopeptide repeat protein</fullName>
    </recommendedName>
</protein>
<dbReference type="EMBL" id="BAAAQN010000002">
    <property type="protein sequence ID" value="GAA2013230.1"/>
    <property type="molecule type" value="Genomic_DNA"/>
</dbReference>
<sequence length="453" mass="46737">MDETHEQRAWRPAAEIEAEVVAAMAAAGEVLAADSGDPGDPGDEPTENPDMRETMLVEQVMEPAAGEDVPAPRAQASPPVFGAPPDPAPTSPTNPGPAPSPAPGPAPAGSGPTPEQISRHIARAEALSELGRRQQALDVLNELIVSGCEDVRVWRALAGIYLETGDGEKALRAADWVVTFAPGDEWGHRLRASALRLLDRPAEAVSAAEQAVELGPDVWQSRASLAAALEASGDLSQAAEEARKAAAMAAELDPDYAPEARQFEEAVTKSVAEVQAPGGLVADLEAVLASRPGPDDESLAHVGSLVLRSMEFSAAAGWLVAFGGVAIPGFNIRFLIPLAVLLVLGVFLVGPARKAGRDLWRYLVEYLWQDAKTRTALIMTVAAHVWMITGSSIGHLQGGSTLTVGLLSHLIGRGALHRKAPELSPVKRGGGGAAAAAAAASAAAAGTTAPAGP</sequence>
<dbReference type="SMART" id="SM00028">
    <property type="entry name" value="TPR"/>
    <property type="match status" value="3"/>
</dbReference>
<proteinExistence type="predicted"/>
<keyword evidence="2" id="KW-1133">Transmembrane helix</keyword>
<comment type="caution">
    <text evidence="3">The sequence shown here is derived from an EMBL/GenBank/DDBJ whole genome shotgun (WGS) entry which is preliminary data.</text>
</comment>
<feature type="compositionally biased region" description="Low complexity" evidence="1">
    <location>
        <begin position="27"/>
        <end position="38"/>
    </location>
</feature>
<reference evidence="3 4" key="1">
    <citation type="journal article" date="2019" name="Int. J. Syst. Evol. Microbiol.">
        <title>The Global Catalogue of Microorganisms (GCM) 10K type strain sequencing project: providing services to taxonomists for standard genome sequencing and annotation.</title>
        <authorList>
            <consortium name="The Broad Institute Genomics Platform"/>
            <consortium name="The Broad Institute Genome Sequencing Center for Infectious Disease"/>
            <person name="Wu L."/>
            <person name="Ma J."/>
        </authorList>
    </citation>
    <scope>NUCLEOTIDE SEQUENCE [LARGE SCALE GENOMIC DNA]</scope>
    <source>
        <strain evidence="3 4">JCM 16014</strain>
    </source>
</reference>
<name>A0ABN2TL82_9ACTN</name>
<evidence type="ECO:0000256" key="2">
    <source>
        <dbReference type="SAM" id="Phobius"/>
    </source>
</evidence>
<accession>A0ABN2TL82</accession>
<dbReference type="InterPro" id="IPR011990">
    <property type="entry name" value="TPR-like_helical_dom_sf"/>
</dbReference>
<evidence type="ECO:0000313" key="4">
    <source>
        <dbReference type="Proteomes" id="UP001500751"/>
    </source>
</evidence>
<keyword evidence="2" id="KW-0472">Membrane</keyword>
<feature type="transmembrane region" description="Helical" evidence="2">
    <location>
        <begin position="334"/>
        <end position="352"/>
    </location>
</feature>
<evidence type="ECO:0000313" key="3">
    <source>
        <dbReference type="EMBL" id="GAA2013230.1"/>
    </source>
</evidence>
<gene>
    <name evidence="3" type="ORF">GCM10009839_04870</name>
</gene>
<evidence type="ECO:0000256" key="1">
    <source>
        <dbReference type="SAM" id="MobiDB-lite"/>
    </source>
</evidence>
<dbReference type="PANTHER" id="PTHR48125:SF10">
    <property type="entry name" value="OS12G0136300 PROTEIN"/>
    <property type="match status" value="1"/>
</dbReference>
<dbReference type="RefSeq" id="WP_344663794.1">
    <property type="nucleotide sequence ID" value="NZ_BAAAQN010000002.1"/>
</dbReference>
<feature type="region of interest" description="Disordered" evidence="1">
    <location>
        <begin position="27"/>
        <end position="116"/>
    </location>
</feature>
<dbReference type="PANTHER" id="PTHR48125">
    <property type="entry name" value="LP07818P1"/>
    <property type="match status" value="1"/>
</dbReference>
<feature type="compositionally biased region" description="Pro residues" evidence="1">
    <location>
        <begin position="81"/>
        <end position="106"/>
    </location>
</feature>
<keyword evidence="2" id="KW-0812">Transmembrane</keyword>
<dbReference type="InterPro" id="IPR019734">
    <property type="entry name" value="TPR_rpt"/>
</dbReference>
<dbReference type="Proteomes" id="UP001500751">
    <property type="component" value="Unassembled WGS sequence"/>
</dbReference>
<organism evidence="3 4">
    <name type="scientific">Catenulispora yoronensis</name>
    <dbReference type="NCBI Taxonomy" id="450799"/>
    <lineage>
        <taxon>Bacteria</taxon>
        <taxon>Bacillati</taxon>
        <taxon>Actinomycetota</taxon>
        <taxon>Actinomycetes</taxon>
        <taxon>Catenulisporales</taxon>
        <taxon>Catenulisporaceae</taxon>
        <taxon>Catenulispora</taxon>
    </lineage>
</organism>